<dbReference type="InterPro" id="IPR013320">
    <property type="entry name" value="ConA-like_dom_sf"/>
</dbReference>
<dbReference type="OrthoDB" id="1016457at2"/>
<gene>
    <name evidence="1" type="ORF">OSCT_3143</name>
</gene>
<evidence type="ECO:0000313" key="2">
    <source>
        <dbReference type="Proteomes" id="UP000054010"/>
    </source>
</evidence>
<dbReference type="EMBL" id="ADVR01000139">
    <property type="protein sequence ID" value="EFO78982.1"/>
    <property type="molecule type" value="Genomic_DNA"/>
</dbReference>
<dbReference type="Proteomes" id="UP000054010">
    <property type="component" value="Unassembled WGS sequence"/>
</dbReference>
<proteinExistence type="predicted"/>
<organism evidence="1 2">
    <name type="scientific">Oscillochloris trichoides DG-6</name>
    <dbReference type="NCBI Taxonomy" id="765420"/>
    <lineage>
        <taxon>Bacteria</taxon>
        <taxon>Bacillati</taxon>
        <taxon>Chloroflexota</taxon>
        <taxon>Chloroflexia</taxon>
        <taxon>Chloroflexales</taxon>
        <taxon>Chloroflexineae</taxon>
        <taxon>Oscillochloridaceae</taxon>
        <taxon>Oscillochloris</taxon>
    </lineage>
</organism>
<dbReference type="HOGENOM" id="CLU_803732_0_0_0"/>
<sequence>MQTLADANGLGTGFTMAVPPSDPITTPTYSDAPGYEPSLLAVDTTAGTLDLTTTRGELYTDSNAQVNALGVGVTLTTTTQIATMIVAPDLVGSNGDNYQQAGIWFGLDEDNYVNLVVMKDSGDSAVIDLVYEVDGDVVDELDSEPIAAISSQTMTLTLTLDPATGRVVGSYQLDGGDVQPVVTGASPITLPASWFSGVDHDGSSTTSPLSYMGISATHTSAAADPITFAFDQFRVAPVEALPIFHPSSLLDDFNRADGALGSLWEGGTIGFEIVDEQLQKKNNVDPSIYWPTVFEADQEASVILNDRGHRTVAYRLLRHLRERPGAWDDNATGVHHSRAAGRGKL</sequence>
<keyword evidence="2" id="KW-1185">Reference proteome</keyword>
<dbReference type="STRING" id="765420.OSCT_3143"/>
<dbReference type="SUPFAM" id="SSF49899">
    <property type="entry name" value="Concanavalin A-like lectins/glucanases"/>
    <property type="match status" value="1"/>
</dbReference>
<dbReference type="AlphaFoldDB" id="E1IIJ2"/>
<protein>
    <submittedName>
        <fullName evidence="1">Uncharacterized protein</fullName>
    </submittedName>
</protein>
<dbReference type="eggNOG" id="COG2133">
    <property type="taxonomic scope" value="Bacteria"/>
</dbReference>
<evidence type="ECO:0000313" key="1">
    <source>
        <dbReference type="EMBL" id="EFO78982.1"/>
    </source>
</evidence>
<accession>E1IIJ2</accession>
<dbReference type="Gene3D" id="2.60.120.200">
    <property type="match status" value="1"/>
</dbReference>
<comment type="caution">
    <text evidence="1">The sequence shown here is derived from an EMBL/GenBank/DDBJ whole genome shotgun (WGS) entry which is preliminary data.</text>
</comment>
<reference evidence="1 2" key="1">
    <citation type="journal article" date="2011" name="J. Bacteriol.">
        <title>Draft genome sequence of the anoxygenic filamentous phototrophic bacterium Oscillochloris trichoides subsp. DG-6.</title>
        <authorList>
            <person name="Kuznetsov B.B."/>
            <person name="Ivanovsky R.N."/>
            <person name="Keppen O.I."/>
            <person name="Sukhacheva M.V."/>
            <person name="Bumazhkin B.K."/>
            <person name="Patutina E.O."/>
            <person name="Beletsky A.V."/>
            <person name="Mardanov A.V."/>
            <person name="Baslerov R.V."/>
            <person name="Panteleeva A.N."/>
            <person name="Kolganova T.V."/>
            <person name="Ravin N.V."/>
            <person name="Skryabin K.G."/>
        </authorList>
    </citation>
    <scope>NUCLEOTIDE SEQUENCE [LARGE SCALE GENOMIC DNA]</scope>
    <source>
        <strain evidence="1 2">DG-6</strain>
    </source>
</reference>
<name>E1IIJ2_9CHLR</name>